<gene>
    <name evidence="1" type="ORF">OIU77_004957</name>
</gene>
<dbReference type="EMBL" id="JAPFFI010000015">
    <property type="protein sequence ID" value="KAJ6361029.1"/>
    <property type="molecule type" value="Genomic_DNA"/>
</dbReference>
<evidence type="ECO:0000313" key="2">
    <source>
        <dbReference type="Proteomes" id="UP001141253"/>
    </source>
</evidence>
<dbReference type="Proteomes" id="UP001141253">
    <property type="component" value="Chromosome 13"/>
</dbReference>
<sequence length="66" mass="7512">MLLGSKVKIDPFHGTYGAKWIHDNSFFFLTDPRLYRNVGGGFGCNPAGQSLQFFTNFRLCLVFFTD</sequence>
<name>A0ABQ9AZ04_9ROSI</name>
<comment type="caution">
    <text evidence="1">The sequence shown here is derived from an EMBL/GenBank/DDBJ whole genome shotgun (WGS) entry which is preliminary data.</text>
</comment>
<organism evidence="1 2">
    <name type="scientific">Salix suchowensis</name>
    <dbReference type="NCBI Taxonomy" id="1278906"/>
    <lineage>
        <taxon>Eukaryota</taxon>
        <taxon>Viridiplantae</taxon>
        <taxon>Streptophyta</taxon>
        <taxon>Embryophyta</taxon>
        <taxon>Tracheophyta</taxon>
        <taxon>Spermatophyta</taxon>
        <taxon>Magnoliopsida</taxon>
        <taxon>eudicotyledons</taxon>
        <taxon>Gunneridae</taxon>
        <taxon>Pentapetalae</taxon>
        <taxon>rosids</taxon>
        <taxon>fabids</taxon>
        <taxon>Malpighiales</taxon>
        <taxon>Salicaceae</taxon>
        <taxon>Saliceae</taxon>
        <taxon>Salix</taxon>
    </lineage>
</organism>
<reference evidence="1" key="1">
    <citation type="submission" date="2022-10" db="EMBL/GenBank/DDBJ databases">
        <authorList>
            <person name="Hyden B.L."/>
            <person name="Feng K."/>
            <person name="Yates T."/>
            <person name="Jawdy S."/>
            <person name="Smart L.B."/>
            <person name="Muchero W."/>
        </authorList>
    </citation>
    <scope>NUCLEOTIDE SEQUENCE</scope>
    <source>
        <tissue evidence="1">Shoot tip</tissue>
    </source>
</reference>
<proteinExistence type="predicted"/>
<keyword evidence="2" id="KW-1185">Reference proteome</keyword>
<accession>A0ABQ9AZ04</accession>
<reference evidence="1" key="2">
    <citation type="journal article" date="2023" name="Int. J. Mol. Sci.">
        <title>De Novo Assembly and Annotation of 11 Diverse Shrub Willow (Salix) Genomes Reveals Novel Gene Organization in Sex-Linked Regions.</title>
        <authorList>
            <person name="Hyden B."/>
            <person name="Feng K."/>
            <person name="Yates T.B."/>
            <person name="Jawdy S."/>
            <person name="Cereghino C."/>
            <person name="Smart L.B."/>
            <person name="Muchero W."/>
        </authorList>
    </citation>
    <scope>NUCLEOTIDE SEQUENCE</scope>
    <source>
        <tissue evidence="1">Shoot tip</tissue>
    </source>
</reference>
<evidence type="ECO:0000313" key="1">
    <source>
        <dbReference type="EMBL" id="KAJ6361029.1"/>
    </source>
</evidence>
<protein>
    <submittedName>
        <fullName evidence="1">Uncharacterized protein</fullName>
    </submittedName>
</protein>